<dbReference type="Proteomes" id="UP000649617">
    <property type="component" value="Unassembled WGS sequence"/>
</dbReference>
<evidence type="ECO:0000313" key="3">
    <source>
        <dbReference type="Proteomes" id="UP000649617"/>
    </source>
</evidence>
<dbReference type="GO" id="GO:0003723">
    <property type="term" value="F:RNA binding"/>
    <property type="evidence" value="ECO:0007669"/>
    <property type="project" value="InterPro"/>
</dbReference>
<dbReference type="InterPro" id="IPR012677">
    <property type="entry name" value="Nucleotide-bd_a/b_plait_sf"/>
</dbReference>
<organism evidence="2 3">
    <name type="scientific">Symbiodinium pilosum</name>
    <name type="common">Dinoflagellate</name>
    <dbReference type="NCBI Taxonomy" id="2952"/>
    <lineage>
        <taxon>Eukaryota</taxon>
        <taxon>Sar</taxon>
        <taxon>Alveolata</taxon>
        <taxon>Dinophyceae</taxon>
        <taxon>Suessiales</taxon>
        <taxon>Symbiodiniaceae</taxon>
        <taxon>Symbiodinium</taxon>
    </lineage>
</organism>
<sequence>MLDAGITTLMLRGLPPNLKRGMLLQLLSAEGAGRYNLVYVPYDKIANRPMSSAIVNFTDHESARKVYGFFESLRLETNWSLHIAPATVQGFEANLALIAASSGSGFAALCEPEGPLIFVDGVTGSMIWGISLGFRVDG</sequence>
<comment type="caution">
    <text evidence="2">The sequence shown here is derived from an EMBL/GenBank/DDBJ whole genome shotgun (WGS) entry which is preliminary data.</text>
</comment>
<protein>
    <recommendedName>
        <fullName evidence="1">RRM domain-containing protein</fullName>
    </recommendedName>
</protein>
<dbReference type="InterPro" id="IPR035979">
    <property type="entry name" value="RBD_domain_sf"/>
</dbReference>
<keyword evidence="3" id="KW-1185">Reference proteome</keyword>
<feature type="domain" description="RRM" evidence="1">
    <location>
        <begin position="9"/>
        <end position="66"/>
    </location>
</feature>
<dbReference type="AlphaFoldDB" id="A0A812UT65"/>
<dbReference type="OrthoDB" id="446031at2759"/>
<dbReference type="SUPFAM" id="SSF54928">
    <property type="entry name" value="RNA-binding domain, RBD"/>
    <property type="match status" value="1"/>
</dbReference>
<dbReference type="InterPro" id="IPR000504">
    <property type="entry name" value="RRM_dom"/>
</dbReference>
<dbReference type="Gene3D" id="3.30.70.330">
    <property type="match status" value="1"/>
</dbReference>
<proteinExistence type="predicted"/>
<gene>
    <name evidence="2" type="ORF">SPIL2461_LOCUS15872</name>
</gene>
<dbReference type="Pfam" id="PF00076">
    <property type="entry name" value="RRM_1"/>
    <property type="match status" value="1"/>
</dbReference>
<name>A0A812UT65_SYMPI</name>
<reference evidence="2" key="1">
    <citation type="submission" date="2021-02" db="EMBL/GenBank/DDBJ databases">
        <authorList>
            <person name="Dougan E. K."/>
            <person name="Rhodes N."/>
            <person name="Thang M."/>
            <person name="Chan C."/>
        </authorList>
    </citation>
    <scope>NUCLEOTIDE SEQUENCE</scope>
</reference>
<evidence type="ECO:0000259" key="1">
    <source>
        <dbReference type="Pfam" id="PF00076"/>
    </source>
</evidence>
<dbReference type="EMBL" id="CAJNIZ010039990">
    <property type="protein sequence ID" value="CAE7597236.1"/>
    <property type="molecule type" value="Genomic_DNA"/>
</dbReference>
<accession>A0A812UT65</accession>
<evidence type="ECO:0000313" key="2">
    <source>
        <dbReference type="EMBL" id="CAE7597236.1"/>
    </source>
</evidence>